<protein>
    <recommendedName>
        <fullName evidence="2">Methyltransferase domain-containing protein</fullName>
    </recommendedName>
</protein>
<evidence type="ECO:0000259" key="2">
    <source>
        <dbReference type="Pfam" id="PF13649"/>
    </source>
</evidence>
<feature type="domain" description="Methyltransferase" evidence="2">
    <location>
        <begin position="46"/>
        <end position="139"/>
    </location>
</feature>
<dbReference type="InterPro" id="IPR041698">
    <property type="entry name" value="Methyltransf_25"/>
</dbReference>
<proteinExistence type="predicted"/>
<sequence length="209" mass="23623">MPIGPTVRRMFGRHEHLVAALYRSVFIDIDAYCRQIGAWVPQARRILEVGCGEGAVTERLVQLYPDAEIMAIDVTPNAGRLFRGCRERVSFEEKTVQAVALEQPGQFDLVILSDVIHHVPTAIRRELLAAVRRTVAPDGALVFKDWERTPTPIHWLCHAGDRWLTGDHVHYLSKPDADAMLAEAFGRRPIVAEARVRPWRNNFAMLARA</sequence>
<keyword evidence="4" id="KW-1185">Reference proteome</keyword>
<dbReference type="Pfam" id="PF13649">
    <property type="entry name" value="Methyltransf_25"/>
    <property type="match status" value="1"/>
</dbReference>
<dbReference type="SUPFAM" id="SSF53335">
    <property type="entry name" value="S-adenosyl-L-methionine-dependent methyltransferases"/>
    <property type="match status" value="1"/>
</dbReference>
<dbReference type="InterPro" id="IPR029063">
    <property type="entry name" value="SAM-dependent_MTases_sf"/>
</dbReference>
<dbReference type="CDD" id="cd02440">
    <property type="entry name" value="AdoMet_MTases"/>
    <property type="match status" value="1"/>
</dbReference>
<dbReference type="EMBL" id="BNAQ01000005">
    <property type="protein sequence ID" value="GHH21723.1"/>
    <property type="molecule type" value="Genomic_DNA"/>
</dbReference>
<organism evidence="3 4">
    <name type="scientific">Sphingomonas glacialis</name>
    <dbReference type="NCBI Taxonomy" id="658225"/>
    <lineage>
        <taxon>Bacteria</taxon>
        <taxon>Pseudomonadati</taxon>
        <taxon>Pseudomonadota</taxon>
        <taxon>Alphaproteobacteria</taxon>
        <taxon>Sphingomonadales</taxon>
        <taxon>Sphingomonadaceae</taxon>
        <taxon>Sphingomonas</taxon>
    </lineage>
</organism>
<accession>A0ABQ3LPM7</accession>
<name>A0ABQ3LPM7_9SPHN</name>
<dbReference type="Gene3D" id="3.40.50.150">
    <property type="entry name" value="Vaccinia Virus protein VP39"/>
    <property type="match status" value="1"/>
</dbReference>
<keyword evidence="1" id="KW-0808">Transferase</keyword>
<comment type="caution">
    <text evidence="3">The sequence shown here is derived from an EMBL/GenBank/DDBJ whole genome shotgun (WGS) entry which is preliminary data.</text>
</comment>
<evidence type="ECO:0000313" key="3">
    <source>
        <dbReference type="EMBL" id="GHH21723.1"/>
    </source>
</evidence>
<gene>
    <name evidence="3" type="ORF">GCM10008023_30780</name>
</gene>
<evidence type="ECO:0000313" key="4">
    <source>
        <dbReference type="Proteomes" id="UP000652430"/>
    </source>
</evidence>
<reference evidence="4" key="1">
    <citation type="journal article" date="2019" name="Int. J. Syst. Evol. Microbiol.">
        <title>The Global Catalogue of Microorganisms (GCM) 10K type strain sequencing project: providing services to taxonomists for standard genome sequencing and annotation.</title>
        <authorList>
            <consortium name="The Broad Institute Genomics Platform"/>
            <consortium name="The Broad Institute Genome Sequencing Center for Infectious Disease"/>
            <person name="Wu L."/>
            <person name="Ma J."/>
        </authorList>
    </citation>
    <scope>NUCLEOTIDE SEQUENCE [LARGE SCALE GENOMIC DNA]</scope>
    <source>
        <strain evidence="4">CGMCC 1.8957</strain>
    </source>
</reference>
<dbReference type="Proteomes" id="UP000652430">
    <property type="component" value="Unassembled WGS sequence"/>
</dbReference>
<dbReference type="PANTHER" id="PTHR43861">
    <property type="entry name" value="TRANS-ACONITATE 2-METHYLTRANSFERASE-RELATED"/>
    <property type="match status" value="1"/>
</dbReference>
<evidence type="ECO:0000256" key="1">
    <source>
        <dbReference type="ARBA" id="ARBA00022679"/>
    </source>
</evidence>
<dbReference type="RefSeq" id="WP_189676974.1">
    <property type="nucleotide sequence ID" value="NZ_BNAQ01000005.1"/>
</dbReference>